<dbReference type="SUPFAM" id="SSF49464">
    <property type="entry name" value="Carboxypeptidase regulatory domain-like"/>
    <property type="match status" value="1"/>
</dbReference>
<proteinExistence type="inferred from homology"/>
<keyword evidence="12" id="KW-0675">Receptor</keyword>
<name>A0A928YQT7_9SPHI</name>
<evidence type="ECO:0000256" key="5">
    <source>
        <dbReference type="ARBA" id="ARBA00023077"/>
    </source>
</evidence>
<reference evidence="12" key="1">
    <citation type="submission" date="2018-02" db="EMBL/GenBank/DDBJ databases">
        <authorList>
            <person name="Vasarhelyi B.M."/>
            <person name="Deshmukh S."/>
            <person name="Balint B."/>
            <person name="Kukolya J."/>
        </authorList>
    </citation>
    <scope>NUCLEOTIDE SEQUENCE</scope>
    <source>
        <strain evidence="12">KB22</strain>
    </source>
</reference>
<gene>
    <name evidence="12" type="ORF">C4F49_11455</name>
</gene>
<dbReference type="Gene3D" id="2.170.130.10">
    <property type="entry name" value="TonB-dependent receptor, plug domain"/>
    <property type="match status" value="1"/>
</dbReference>
<dbReference type="AlphaFoldDB" id="A0A928YQT7"/>
<dbReference type="GO" id="GO:0009279">
    <property type="term" value="C:cell outer membrane"/>
    <property type="evidence" value="ECO:0007669"/>
    <property type="project" value="UniProtKB-SubCell"/>
</dbReference>
<organism evidence="12 13">
    <name type="scientific">Sphingobacterium hungaricum</name>
    <dbReference type="NCBI Taxonomy" id="2082723"/>
    <lineage>
        <taxon>Bacteria</taxon>
        <taxon>Pseudomonadati</taxon>
        <taxon>Bacteroidota</taxon>
        <taxon>Sphingobacteriia</taxon>
        <taxon>Sphingobacteriales</taxon>
        <taxon>Sphingobacteriaceae</taxon>
        <taxon>Sphingobacterium</taxon>
    </lineage>
</organism>
<dbReference type="Proteomes" id="UP000616201">
    <property type="component" value="Unassembled WGS sequence"/>
</dbReference>
<evidence type="ECO:0000256" key="9">
    <source>
        <dbReference type="RuleBase" id="RU003357"/>
    </source>
</evidence>
<dbReference type="Pfam" id="PF13715">
    <property type="entry name" value="CarbopepD_reg_2"/>
    <property type="match status" value="1"/>
</dbReference>
<dbReference type="InterPro" id="IPR012910">
    <property type="entry name" value="Plug_dom"/>
</dbReference>
<keyword evidence="2 8" id="KW-0813">Transport</keyword>
<dbReference type="Gene3D" id="3.55.50.30">
    <property type="match status" value="1"/>
</dbReference>
<comment type="caution">
    <text evidence="12">The sequence shown here is derived from an EMBL/GenBank/DDBJ whole genome shotgun (WGS) entry which is preliminary data.</text>
</comment>
<evidence type="ECO:0000256" key="2">
    <source>
        <dbReference type="ARBA" id="ARBA00022448"/>
    </source>
</evidence>
<feature type="domain" description="TonB-dependent receptor-like beta-barrel" evidence="10">
    <location>
        <begin position="496"/>
        <end position="951"/>
    </location>
</feature>
<dbReference type="EMBL" id="PRDK01000006">
    <property type="protein sequence ID" value="MBE8714299.1"/>
    <property type="molecule type" value="Genomic_DNA"/>
</dbReference>
<keyword evidence="4 8" id="KW-0812">Transmembrane</keyword>
<keyword evidence="7 8" id="KW-0998">Cell outer membrane</keyword>
<dbReference type="SUPFAM" id="SSF56935">
    <property type="entry name" value="Porins"/>
    <property type="match status" value="1"/>
</dbReference>
<evidence type="ECO:0000256" key="7">
    <source>
        <dbReference type="ARBA" id="ARBA00023237"/>
    </source>
</evidence>
<evidence type="ECO:0000313" key="12">
    <source>
        <dbReference type="EMBL" id="MBE8714299.1"/>
    </source>
</evidence>
<keyword evidence="6 8" id="KW-0472">Membrane</keyword>
<evidence type="ECO:0000256" key="8">
    <source>
        <dbReference type="PROSITE-ProRule" id="PRU01360"/>
    </source>
</evidence>
<dbReference type="Gene3D" id="2.60.40.1120">
    <property type="entry name" value="Carboxypeptidase-like, regulatory domain"/>
    <property type="match status" value="1"/>
</dbReference>
<dbReference type="InterPro" id="IPR008969">
    <property type="entry name" value="CarboxyPept-like_regulatory"/>
</dbReference>
<keyword evidence="5 9" id="KW-0798">TonB box</keyword>
<evidence type="ECO:0000256" key="4">
    <source>
        <dbReference type="ARBA" id="ARBA00022692"/>
    </source>
</evidence>
<comment type="similarity">
    <text evidence="8 9">Belongs to the TonB-dependent receptor family.</text>
</comment>
<dbReference type="Pfam" id="PF00593">
    <property type="entry name" value="TonB_dep_Rec_b-barrel"/>
    <property type="match status" value="1"/>
</dbReference>
<dbReference type="InterPro" id="IPR039426">
    <property type="entry name" value="TonB-dep_rcpt-like"/>
</dbReference>
<dbReference type="RefSeq" id="WP_196936453.1">
    <property type="nucleotide sequence ID" value="NZ_MU158698.1"/>
</dbReference>
<dbReference type="PROSITE" id="PS52016">
    <property type="entry name" value="TONB_DEPENDENT_REC_3"/>
    <property type="match status" value="1"/>
</dbReference>
<sequence>MKNFLLLDEITFCMKLITIQVFLFATFTFVALAKSADAQGVLDKKISLNAHNEEVKTVISEINRKTEVEFIFSSTSIQTDRKVSIKAVDKKIKDILDELFGSNNVAYKVVNNQVLLYKTTSAGKEIPAEAETKQKANPITGIVTNAQDGEPLAGASITIKGQKTGASSDADGKFSIDAKPGDVLVISLLGYTTQEITVGAASNYAIKLVTSFASVDVISVVGSRGRPRTDVERPVPVDVFSAEDIQKTGQTELGQMIHYSAPSFNSTKYGISNVTSYVDPATLRGLGPDQTLVLINGKRRHQSAALNVNNVVGRGTVGTDLNVIPSAAIERVEILRDGAAAQYGSDAIAGIVNLQLRRNDSGGQYSAHYGLTKEGDGKTYEQSVNFGLPLGKNGGFFNTTLQMHHNDPTDRSEPYTGTVYSSDPVVEAEMIEARNFNRQIEDTKYGIAKNTNGIAFYNAEIPLKNDWAIYSFGGYSYKDITAYGFFRPPSNTKRRVLEIFPNGYSPVFPAKLQDFSNAIGVKRTLLDGWSMDFSNTFGRNHIALYSENTVNPSYGQASPTEFFGGNLIFSQNSTNVDFYKPFKVGNLKSFDVSFGAEGRLEHYKINQGDDASWMVGPLTGTDVGASGREGFSVNNAVSRNRSNIGIYGDLETDINDALLLGAALRFENYSDFGSNLSGKLSARYKIGEYFSLRGSINKGFRAPSMHQLYYSSDADAQWLTIDGVFDSYPVGHLRNDNPYVQAAGVGALKPETSMDYNLGATLNFKNKFVLTVDAYQIDIKDKIVISSQLDATSDELSPIFSGSGYALVQFFSNAIDTRTKGLDIVSTYNQNLGLESDLSISAALMFNETKVRGEIRTPAPLASVGSKLIDRSMIGLIEVAQPKSKVILSANYSYKMIEAMVRGTYFGEVSVLQNDAAANQDQTFGAKILTDVSLSWNITKRIGWTLGANNVGNVYPDRIAFPSLTGSGQTPYTRFTNQFGFMGAYYYTAVRVGF</sequence>
<evidence type="ECO:0000256" key="3">
    <source>
        <dbReference type="ARBA" id="ARBA00022452"/>
    </source>
</evidence>
<dbReference type="Pfam" id="PF07715">
    <property type="entry name" value="Plug"/>
    <property type="match status" value="1"/>
</dbReference>
<dbReference type="InterPro" id="IPR000531">
    <property type="entry name" value="Beta-barrel_TonB"/>
</dbReference>
<accession>A0A928YQT7</accession>
<evidence type="ECO:0000256" key="6">
    <source>
        <dbReference type="ARBA" id="ARBA00023136"/>
    </source>
</evidence>
<dbReference type="PANTHER" id="PTHR47234:SF3">
    <property type="entry name" value="SECRETIN_TONB SHORT N-TERMINAL DOMAIN-CONTAINING PROTEIN"/>
    <property type="match status" value="1"/>
</dbReference>
<dbReference type="InterPro" id="IPR036942">
    <property type="entry name" value="Beta-barrel_TonB_sf"/>
</dbReference>
<dbReference type="Gene3D" id="2.40.170.20">
    <property type="entry name" value="TonB-dependent receptor, beta-barrel domain"/>
    <property type="match status" value="1"/>
</dbReference>
<evidence type="ECO:0000259" key="10">
    <source>
        <dbReference type="Pfam" id="PF00593"/>
    </source>
</evidence>
<dbReference type="InterPro" id="IPR037066">
    <property type="entry name" value="Plug_dom_sf"/>
</dbReference>
<comment type="subcellular location">
    <subcellularLocation>
        <location evidence="1 8">Cell outer membrane</location>
        <topology evidence="1 8">Multi-pass membrane protein</topology>
    </subcellularLocation>
</comment>
<evidence type="ECO:0000259" key="11">
    <source>
        <dbReference type="Pfam" id="PF07715"/>
    </source>
</evidence>
<feature type="domain" description="TonB-dependent receptor plug" evidence="11">
    <location>
        <begin position="232"/>
        <end position="351"/>
    </location>
</feature>
<keyword evidence="3 8" id="KW-1134">Transmembrane beta strand</keyword>
<dbReference type="PANTHER" id="PTHR47234">
    <property type="match status" value="1"/>
</dbReference>
<evidence type="ECO:0000313" key="13">
    <source>
        <dbReference type="Proteomes" id="UP000616201"/>
    </source>
</evidence>
<keyword evidence="13" id="KW-1185">Reference proteome</keyword>
<protein>
    <submittedName>
        <fullName evidence="12">TonB-dependent receptor</fullName>
    </submittedName>
</protein>
<evidence type="ECO:0000256" key="1">
    <source>
        <dbReference type="ARBA" id="ARBA00004571"/>
    </source>
</evidence>
<dbReference type="CDD" id="cd01347">
    <property type="entry name" value="ligand_gated_channel"/>
    <property type="match status" value="1"/>
</dbReference>